<proteinExistence type="predicted"/>
<reference evidence="3 4" key="1">
    <citation type="submission" date="2024-03" db="EMBL/GenBank/DDBJ databases">
        <title>Draft genome sequence of Pseudonocardia tropica JCM 19149.</title>
        <authorList>
            <person name="Butdee W."/>
            <person name="Duangmal K."/>
        </authorList>
    </citation>
    <scope>NUCLEOTIDE SEQUENCE [LARGE SCALE GENOMIC DNA]</scope>
    <source>
        <strain evidence="3 4">JCM 19149</strain>
    </source>
</reference>
<dbReference type="InterPro" id="IPR014756">
    <property type="entry name" value="Ig_E-set"/>
</dbReference>
<evidence type="ECO:0000259" key="2">
    <source>
        <dbReference type="Pfam" id="PF00174"/>
    </source>
</evidence>
<dbReference type="EMBL" id="JBEDNP010000004">
    <property type="protein sequence ID" value="MEQ3539030.1"/>
    <property type="molecule type" value="Genomic_DNA"/>
</dbReference>
<evidence type="ECO:0000313" key="3">
    <source>
        <dbReference type="EMBL" id="MEQ3539030.1"/>
    </source>
</evidence>
<keyword evidence="1" id="KW-1133">Transmembrane helix</keyword>
<dbReference type="Proteomes" id="UP001464923">
    <property type="component" value="Unassembled WGS sequence"/>
</dbReference>
<keyword evidence="1" id="KW-0472">Membrane</keyword>
<dbReference type="Pfam" id="PF00174">
    <property type="entry name" value="Oxidored_molyb"/>
    <property type="match status" value="1"/>
</dbReference>
<feature type="transmembrane region" description="Helical" evidence="1">
    <location>
        <begin position="103"/>
        <end position="123"/>
    </location>
</feature>
<dbReference type="Gene3D" id="3.90.420.10">
    <property type="entry name" value="Oxidoreductase, molybdopterin-binding domain"/>
    <property type="match status" value="1"/>
</dbReference>
<feature type="transmembrane region" description="Helical" evidence="1">
    <location>
        <begin position="129"/>
        <end position="150"/>
    </location>
</feature>
<dbReference type="Pfam" id="PF17957">
    <property type="entry name" value="Big_7"/>
    <property type="match status" value="1"/>
</dbReference>
<dbReference type="RefSeq" id="WP_345652072.1">
    <property type="nucleotide sequence ID" value="NZ_BAABLY010000082.1"/>
</dbReference>
<dbReference type="SUPFAM" id="SSF56524">
    <property type="entry name" value="Oxidoreductase molybdopterin-binding domain"/>
    <property type="match status" value="1"/>
</dbReference>
<keyword evidence="4" id="KW-1185">Reference proteome</keyword>
<accession>A0ABV1JSY9</accession>
<dbReference type="CDD" id="cd02110">
    <property type="entry name" value="SO_family_Moco_dimer"/>
    <property type="match status" value="1"/>
</dbReference>
<feature type="transmembrane region" description="Helical" evidence="1">
    <location>
        <begin position="75"/>
        <end position="96"/>
    </location>
</feature>
<dbReference type="InterPro" id="IPR000572">
    <property type="entry name" value="OxRdtase_Mopterin-bd_dom"/>
</dbReference>
<gene>
    <name evidence="3" type="ORF">WHI96_09370</name>
</gene>
<dbReference type="PANTHER" id="PTHR19372:SF7">
    <property type="entry name" value="SULFITE OXIDASE, MITOCHONDRIAL"/>
    <property type="match status" value="1"/>
</dbReference>
<dbReference type="Gene3D" id="2.60.40.650">
    <property type="match status" value="1"/>
</dbReference>
<name>A0ABV1JSY9_9PSEU</name>
<dbReference type="InterPro" id="IPR036374">
    <property type="entry name" value="OxRdtase_Mopterin-bd_sf"/>
</dbReference>
<feature type="domain" description="Oxidoreductase molybdopterin-binding" evidence="2">
    <location>
        <begin position="239"/>
        <end position="388"/>
    </location>
</feature>
<sequence>MTATPIRPAESLTRPRAVVTGLLGVGSALAVGDLVAGLAAPASSPFLTVGDQFVRLTPEWLKQFAIATFGTADKLALLTGMALVITGLAVAAGLLARRRPAPGVAVVVAMGVTALITTVLAPAVRPVDLLAPAVALLVGPTVFLAVHAAFTRAARDGLGAAAPLSRRRALSLAGGVAVVSLGATVAGRLLAAAPSTSGPAALALPPAPPVPALPPDATLPGAPAWLTPTADFYRIDTALQVPRVDTASWTLRVHGMVERELTLSLDQLRARRVIEVPITMVCVSNPVGGALISNARFTGVRLADLLAEAGVGPGAQQLLSTSVDGFTTGTPVDVVTDGRDALLAFGMNGEALPVEHGFPVRMVVPGLYGYVSGCKWITDIEVTTWDAATPYWAERGWAREGPVKTQSRIDTPAAGASVPAGRVVVAGTSWAPHVGITRVEVAVDGGTWVPARLGADVAADTWRMWRTEIELGPGEHTLRVRATDRTGTVQTEREQVSIPDGATGRHTVPVTAV</sequence>
<dbReference type="SUPFAM" id="SSF81296">
    <property type="entry name" value="E set domains"/>
    <property type="match status" value="1"/>
</dbReference>
<comment type="caution">
    <text evidence="3">The sequence shown here is derived from an EMBL/GenBank/DDBJ whole genome shotgun (WGS) entry which is preliminary data.</text>
</comment>
<protein>
    <submittedName>
        <fullName evidence="3">Sulfite oxidase</fullName>
    </submittedName>
</protein>
<feature type="transmembrane region" description="Helical" evidence="1">
    <location>
        <begin position="17"/>
        <end position="40"/>
    </location>
</feature>
<feature type="transmembrane region" description="Helical" evidence="1">
    <location>
        <begin position="170"/>
        <end position="191"/>
    </location>
</feature>
<evidence type="ECO:0000256" key="1">
    <source>
        <dbReference type="SAM" id="Phobius"/>
    </source>
</evidence>
<organism evidence="3 4">
    <name type="scientific">Pseudonocardia tropica</name>
    <dbReference type="NCBI Taxonomy" id="681289"/>
    <lineage>
        <taxon>Bacteria</taxon>
        <taxon>Bacillati</taxon>
        <taxon>Actinomycetota</taxon>
        <taxon>Actinomycetes</taxon>
        <taxon>Pseudonocardiales</taxon>
        <taxon>Pseudonocardiaceae</taxon>
        <taxon>Pseudonocardia</taxon>
    </lineage>
</organism>
<evidence type="ECO:0000313" key="4">
    <source>
        <dbReference type="Proteomes" id="UP001464923"/>
    </source>
</evidence>
<keyword evidence="1" id="KW-0812">Transmembrane</keyword>
<dbReference type="PANTHER" id="PTHR19372">
    <property type="entry name" value="SULFITE REDUCTASE"/>
    <property type="match status" value="1"/>
</dbReference>